<gene>
    <name evidence="2" type="ORF">NDU88_003121</name>
</gene>
<protein>
    <submittedName>
        <fullName evidence="2">Uncharacterized protein</fullName>
    </submittedName>
</protein>
<feature type="coiled-coil region" evidence="1">
    <location>
        <begin position="37"/>
        <end position="99"/>
    </location>
</feature>
<keyword evidence="1" id="KW-0175">Coiled coil</keyword>
<name>A0AAV7NFP9_PLEWA</name>
<sequence length="242" mass="27764">MGKQCPKLLEWRVASPNIKQRAKTTTPRRAPQQLQMQDTLQKILEAIEDSKNSLQEEIWKVSTERGLLRTDHQKLVERVDNAEKELNEMDTSHRAQQTQLGHLTDRVQRMEHRAGDAEGHSRRNNFQIVGLLEGVEGSDIVAYLEPWMKGLMGPQQLMPFFALERAHRLLTRPPTTGRPPRPVVANLLHCKDRDLLLQRAHEEGPFDVENSRVSMYSDYTAAVQAKRASYTDVRKALRTEGI</sequence>
<dbReference type="SUPFAM" id="SSF90257">
    <property type="entry name" value="Myosin rod fragments"/>
    <property type="match status" value="1"/>
</dbReference>
<keyword evidence="3" id="KW-1185">Reference proteome</keyword>
<accession>A0AAV7NFP9</accession>
<evidence type="ECO:0000256" key="1">
    <source>
        <dbReference type="SAM" id="Coils"/>
    </source>
</evidence>
<dbReference type="InterPro" id="IPR004244">
    <property type="entry name" value="Transposase_22"/>
</dbReference>
<evidence type="ECO:0000313" key="3">
    <source>
        <dbReference type="Proteomes" id="UP001066276"/>
    </source>
</evidence>
<evidence type="ECO:0000313" key="2">
    <source>
        <dbReference type="EMBL" id="KAJ1114891.1"/>
    </source>
</evidence>
<dbReference type="EMBL" id="JANPWB010000012">
    <property type="protein sequence ID" value="KAJ1114891.1"/>
    <property type="molecule type" value="Genomic_DNA"/>
</dbReference>
<comment type="caution">
    <text evidence="2">The sequence shown here is derived from an EMBL/GenBank/DDBJ whole genome shotgun (WGS) entry which is preliminary data.</text>
</comment>
<proteinExistence type="predicted"/>
<dbReference type="Proteomes" id="UP001066276">
    <property type="component" value="Chromosome 8"/>
</dbReference>
<reference evidence="2" key="1">
    <citation type="journal article" date="2022" name="bioRxiv">
        <title>Sequencing and chromosome-scale assembly of the giantPleurodeles waltlgenome.</title>
        <authorList>
            <person name="Brown T."/>
            <person name="Elewa A."/>
            <person name="Iarovenko S."/>
            <person name="Subramanian E."/>
            <person name="Araus A.J."/>
            <person name="Petzold A."/>
            <person name="Susuki M."/>
            <person name="Suzuki K.-i.T."/>
            <person name="Hayashi T."/>
            <person name="Toyoda A."/>
            <person name="Oliveira C."/>
            <person name="Osipova E."/>
            <person name="Leigh N.D."/>
            <person name="Simon A."/>
            <person name="Yun M.H."/>
        </authorList>
    </citation>
    <scope>NUCLEOTIDE SEQUENCE</scope>
    <source>
        <strain evidence="2">20211129_DDA</strain>
        <tissue evidence="2">Liver</tissue>
    </source>
</reference>
<dbReference type="AlphaFoldDB" id="A0AAV7NFP9"/>
<organism evidence="2 3">
    <name type="scientific">Pleurodeles waltl</name>
    <name type="common">Iberian ribbed newt</name>
    <dbReference type="NCBI Taxonomy" id="8319"/>
    <lineage>
        <taxon>Eukaryota</taxon>
        <taxon>Metazoa</taxon>
        <taxon>Chordata</taxon>
        <taxon>Craniata</taxon>
        <taxon>Vertebrata</taxon>
        <taxon>Euteleostomi</taxon>
        <taxon>Amphibia</taxon>
        <taxon>Batrachia</taxon>
        <taxon>Caudata</taxon>
        <taxon>Salamandroidea</taxon>
        <taxon>Salamandridae</taxon>
        <taxon>Pleurodelinae</taxon>
        <taxon>Pleurodeles</taxon>
    </lineage>
</organism>
<dbReference type="Gene3D" id="3.30.70.1820">
    <property type="entry name" value="L1 transposable element, RRM domain"/>
    <property type="match status" value="1"/>
</dbReference>
<dbReference type="PANTHER" id="PTHR11505">
    <property type="entry name" value="L1 TRANSPOSABLE ELEMENT-RELATED"/>
    <property type="match status" value="1"/>
</dbReference>